<dbReference type="AlphaFoldDB" id="A0A1M7HS48"/>
<name>A0A1M7HS48_9BRAD</name>
<protein>
    <submittedName>
        <fullName evidence="2">Uncharacterized protein</fullName>
    </submittedName>
</protein>
<reference evidence="2 3" key="1">
    <citation type="submission" date="2016-10" db="EMBL/GenBank/DDBJ databases">
        <authorList>
            <person name="de Groot N.N."/>
        </authorList>
    </citation>
    <scope>NUCLEOTIDE SEQUENCE [LARGE SCALE GENOMIC DNA]</scope>
    <source>
        <strain evidence="2 3">GAS522</strain>
    </source>
</reference>
<accession>A0A1M7HS48</accession>
<evidence type="ECO:0000256" key="1">
    <source>
        <dbReference type="SAM" id="MobiDB-lite"/>
    </source>
</evidence>
<sequence length="50" mass="5858">MLPPFNAIVTRCHRLAERICNPYRPERHYMRGPGPKWHARHRAAPDAGRP</sequence>
<evidence type="ECO:0000313" key="3">
    <source>
        <dbReference type="Proteomes" id="UP000183208"/>
    </source>
</evidence>
<evidence type="ECO:0000313" key="2">
    <source>
        <dbReference type="EMBL" id="SEE34739.1"/>
    </source>
</evidence>
<dbReference type="Proteomes" id="UP000183208">
    <property type="component" value="Unassembled WGS sequence"/>
</dbReference>
<gene>
    <name evidence="2" type="ORF">SAMN05444171_7121</name>
</gene>
<feature type="region of interest" description="Disordered" evidence="1">
    <location>
        <begin position="31"/>
        <end position="50"/>
    </location>
</feature>
<dbReference type="EMBL" id="FNTI01000001">
    <property type="protein sequence ID" value="SEE34739.1"/>
    <property type="molecule type" value="Genomic_DNA"/>
</dbReference>
<proteinExistence type="predicted"/>
<organism evidence="2 3">
    <name type="scientific">Bradyrhizobium lablabi</name>
    <dbReference type="NCBI Taxonomy" id="722472"/>
    <lineage>
        <taxon>Bacteria</taxon>
        <taxon>Pseudomonadati</taxon>
        <taxon>Pseudomonadota</taxon>
        <taxon>Alphaproteobacteria</taxon>
        <taxon>Hyphomicrobiales</taxon>
        <taxon>Nitrobacteraceae</taxon>
        <taxon>Bradyrhizobium</taxon>
    </lineage>
</organism>